<dbReference type="InterPro" id="IPR007159">
    <property type="entry name" value="SpoVT-AbrB_dom"/>
</dbReference>
<name>A0A2U9II53_9CREN</name>
<dbReference type="Proteomes" id="UP000248044">
    <property type="component" value="Chromosome"/>
</dbReference>
<evidence type="ECO:0000259" key="1">
    <source>
        <dbReference type="PROSITE" id="PS51740"/>
    </source>
</evidence>
<proteinExistence type="predicted"/>
<feature type="domain" description="SpoVT-AbrB" evidence="1">
    <location>
        <begin position="2"/>
        <end position="47"/>
    </location>
</feature>
<sequence>MTLRIEVGKKGYIIIPKNIRDLIGIKEGDTIILNVENGRIILEPERKVNINDIIRKLNEHEDKISYAKKIKLGDLAQTSLEEEFE</sequence>
<dbReference type="InterPro" id="IPR037914">
    <property type="entry name" value="SpoVT-AbrB_sf"/>
</dbReference>
<dbReference type="GO" id="GO:0003677">
    <property type="term" value="F:DNA binding"/>
    <property type="evidence" value="ECO:0007669"/>
    <property type="project" value="InterPro"/>
</dbReference>
<dbReference type="Gene3D" id="2.10.260.10">
    <property type="match status" value="1"/>
</dbReference>
<dbReference type="PANTHER" id="PTHR34860">
    <property type="entry name" value="REPRESSOR-LIKE PROTEIN SSO7C3"/>
    <property type="match status" value="1"/>
</dbReference>
<dbReference type="NCBIfam" id="TIGR01439">
    <property type="entry name" value="lp_hng_hel_AbrB"/>
    <property type="match status" value="1"/>
</dbReference>
<dbReference type="AlphaFoldDB" id="A0A2U9II53"/>
<dbReference type="KEGG" id="abri:DFR85_14950"/>
<dbReference type="SUPFAM" id="SSF89447">
    <property type="entry name" value="AbrB/MazE/MraZ-like"/>
    <property type="match status" value="1"/>
</dbReference>
<evidence type="ECO:0000313" key="2">
    <source>
        <dbReference type="EMBL" id="AWR95690.1"/>
    </source>
</evidence>
<dbReference type="GeneID" id="36833480"/>
<reference evidence="2 3" key="1">
    <citation type="submission" date="2018-05" db="EMBL/GenBank/DDBJ databases">
        <title>Complete Genome Sequences of Extremely Thermoacidophilic, Metal-Mobilizing Type-Strain Members of the Archaeal Family Sulfolobaceae: Acidianus brierleyi DSM-1651T, Acidianus sulfidivorans DSM-18786T, Metallosphaera hakonensis DSM-7519T, and Metallosphaera prunae DSM-10039T.</title>
        <authorList>
            <person name="Counts J.A."/>
            <person name="Kelly R.M."/>
        </authorList>
    </citation>
    <scope>NUCLEOTIDE SEQUENCE [LARGE SCALE GENOMIC DNA]</scope>
    <source>
        <strain evidence="2 3">DSM 1651</strain>
    </source>
</reference>
<keyword evidence="3" id="KW-1185">Reference proteome</keyword>
<dbReference type="Pfam" id="PF04014">
    <property type="entry name" value="MazE_antitoxin"/>
    <property type="match status" value="1"/>
</dbReference>
<accession>A0A2U9II53</accession>
<dbReference type="OrthoDB" id="30861at2157"/>
<dbReference type="SMART" id="SM00966">
    <property type="entry name" value="SpoVT_AbrB"/>
    <property type="match status" value="1"/>
</dbReference>
<dbReference type="PANTHER" id="PTHR34860:SF7">
    <property type="entry name" value="TRANSCRIPTION REGULATOR, SPOVT_ABRB FAMILY"/>
    <property type="match status" value="1"/>
</dbReference>
<evidence type="ECO:0000313" key="3">
    <source>
        <dbReference type="Proteomes" id="UP000248044"/>
    </source>
</evidence>
<gene>
    <name evidence="2" type="ORF">DFR85_14950</name>
</gene>
<dbReference type="InterPro" id="IPR052975">
    <property type="entry name" value="Repressor-like_regulatory"/>
</dbReference>
<dbReference type="RefSeq" id="WP_110271568.1">
    <property type="nucleotide sequence ID" value="NZ_CP029289.2"/>
</dbReference>
<dbReference type="PROSITE" id="PS51740">
    <property type="entry name" value="SPOVT_ABRB"/>
    <property type="match status" value="1"/>
</dbReference>
<organism evidence="2 3">
    <name type="scientific">Acidianus brierleyi</name>
    <dbReference type="NCBI Taxonomy" id="41673"/>
    <lineage>
        <taxon>Archaea</taxon>
        <taxon>Thermoproteota</taxon>
        <taxon>Thermoprotei</taxon>
        <taxon>Sulfolobales</taxon>
        <taxon>Sulfolobaceae</taxon>
        <taxon>Acidianus</taxon>
    </lineage>
</organism>
<protein>
    <submittedName>
        <fullName evidence="2">AbrB family transcriptional regulator</fullName>
    </submittedName>
</protein>
<dbReference type="EMBL" id="CP029289">
    <property type="protein sequence ID" value="AWR95690.1"/>
    <property type="molecule type" value="Genomic_DNA"/>
</dbReference>